<feature type="domain" description="Response regulatory" evidence="13">
    <location>
        <begin position="787"/>
        <end position="904"/>
    </location>
</feature>
<dbReference type="Gene3D" id="3.30.565.10">
    <property type="entry name" value="Histidine kinase-like ATPase, C-terminal domain"/>
    <property type="match status" value="1"/>
</dbReference>
<evidence type="ECO:0000256" key="6">
    <source>
        <dbReference type="ARBA" id="ARBA00022692"/>
    </source>
</evidence>
<dbReference type="SUPFAM" id="SSF52172">
    <property type="entry name" value="CheY-like"/>
    <property type="match status" value="1"/>
</dbReference>
<dbReference type="Proteomes" id="UP000000466">
    <property type="component" value="Chromosome"/>
</dbReference>
<dbReference type="InterPro" id="IPR001789">
    <property type="entry name" value="Sig_transdc_resp-reg_receiver"/>
</dbReference>
<dbReference type="InterPro" id="IPR005467">
    <property type="entry name" value="His_kinase_dom"/>
</dbReference>
<dbReference type="InterPro" id="IPR006189">
    <property type="entry name" value="CHASE_dom"/>
</dbReference>
<dbReference type="InterPro" id="IPR004358">
    <property type="entry name" value="Sig_transdc_His_kin-like_C"/>
</dbReference>
<dbReference type="EMBL" id="CP003746">
    <property type="protein sequence ID" value="AFU99044.1"/>
    <property type="molecule type" value="Genomic_DNA"/>
</dbReference>
<evidence type="ECO:0000313" key="15">
    <source>
        <dbReference type="EMBL" id="AFU99044.1"/>
    </source>
</evidence>
<name>K4KIR6_SIMAS</name>
<dbReference type="EC" id="2.7.13.3" evidence="3"/>
<proteinExistence type="predicted"/>
<feature type="transmembrane region" description="Helical" evidence="11">
    <location>
        <begin position="60"/>
        <end position="80"/>
    </location>
</feature>
<keyword evidence="5 10" id="KW-0597">Phosphoprotein</keyword>
<dbReference type="InterPro" id="IPR007895">
    <property type="entry name" value="MASE1"/>
</dbReference>
<dbReference type="eggNOG" id="COG2205">
    <property type="taxonomic scope" value="Bacteria"/>
</dbReference>
<dbReference type="eggNOG" id="COG3614">
    <property type="taxonomic scope" value="Bacteria"/>
</dbReference>
<dbReference type="OrthoDB" id="9797243at2"/>
<dbReference type="HOGENOM" id="CLU_000445_114_62_6"/>
<keyword evidence="9 11" id="KW-0472">Membrane</keyword>
<dbReference type="Pfam" id="PF00512">
    <property type="entry name" value="HisKA"/>
    <property type="match status" value="1"/>
</dbReference>
<gene>
    <name evidence="15" type="ordered locus">M5M_09295</name>
</gene>
<dbReference type="SMART" id="SM00387">
    <property type="entry name" value="HATPase_c"/>
    <property type="match status" value="1"/>
</dbReference>
<dbReference type="GO" id="GO:0005886">
    <property type="term" value="C:plasma membrane"/>
    <property type="evidence" value="ECO:0007669"/>
    <property type="project" value="UniProtKB-SubCell"/>
</dbReference>
<comment type="subcellular location">
    <subcellularLocation>
        <location evidence="2">Cell membrane</location>
        <topology evidence="2">Multi-pass membrane protein</topology>
    </subcellularLocation>
</comment>
<dbReference type="PANTHER" id="PTHR45339">
    <property type="entry name" value="HYBRID SIGNAL TRANSDUCTION HISTIDINE KINASE J"/>
    <property type="match status" value="1"/>
</dbReference>
<dbReference type="CDD" id="cd00082">
    <property type="entry name" value="HisKA"/>
    <property type="match status" value="1"/>
</dbReference>
<evidence type="ECO:0000256" key="10">
    <source>
        <dbReference type="PROSITE-ProRule" id="PRU00169"/>
    </source>
</evidence>
<feature type="modified residue" description="4-aspartylphosphate" evidence="10">
    <location>
        <position position="837"/>
    </location>
</feature>
<dbReference type="eggNOG" id="COG3447">
    <property type="taxonomic scope" value="Bacteria"/>
</dbReference>
<dbReference type="Pfam" id="PF00072">
    <property type="entry name" value="Response_reg"/>
    <property type="match status" value="1"/>
</dbReference>
<feature type="domain" description="CHASE" evidence="14">
    <location>
        <begin position="258"/>
        <end position="418"/>
    </location>
</feature>
<keyword evidence="6 11" id="KW-0812">Transmembrane</keyword>
<reference evidence="15 16" key="1">
    <citation type="journal article" date="2013" name="Genome Announc.">
        <title>Complete genome sequence of Simiduia agarivorans SA1(T), a marine bacterium able to degrade a variety of polysaccharides.</title>
        <authorList>
            <person name="Lin S.Y."/>
            <person name="Shieh W.Y."/>
            <person name="Chen J.S."/>
            <person name="Tang S.L."/>
        </authorList>
    </citation>
    <scope>NUCLEOTIDE SEQUENCE [LARGE SCALE GENOMIC DNA]</scope>
    <source>
        <strain evidence="16">DSM 21679 / JCM 13881 / BCRC 17597 / SA1</strain>
    </source>
</reference>
<feature type="transmembrane region" description="Helical" evidence="11">
    <location>
        <begin position="159"/>
        <end position="183"/>
    </location>
</feature>
<feature type="transmembrane region" description="Helical" evidence="11">
    <location>
        <begin position="483"/>
        <end position="506"/>
    </location>
</feature>
<feature type="domain" description="Histidine kinase" evidence="12">
    <location>
        <begin position="544"/>
        <end position="765"/>
    </location>
</feature>
<feature type="transmembrane region" description="Helical" evidence="11">
    <location>
        <begin position="195"/>
        <end position="214"/>
    </location>
</feature>
<dbReference type="Pfam" id="PF05231">
    <property type="entry name" value="MASE1"/>
    <property type="match status" value="1"/>
</dbReference>
<evidence type="ECO:0000259" key="12">
    <source>
        <dbReference type="PROSITE" id="PS50109"/>
    </source>
</evidence>
<dbReference type="RefSeq" id="WP_015047208.1">
    <property type="nucleotide sequence ID" value="NC_018868.3"/>
</dbReference>
<keyword evidence="4" id="KW-1003">Cell membrane</keyword>
<dbReference type="SUPFAM" id="SSF47384">
    <property type="entry name" value="Homodimeric domain of signal transducing histidine kinase"/>
    <property type="match status" value="1"/>
</dbReference>
<organism evidence="15 16">
    <name type="scientific">Simiduia agarivorans (strain DSM 21679 / JCM 13881 / BCRC 17597 / SA1)</name>
    <dbReference type="NCBI Taxonomy" id="1117647"/>
    <lineage>
        <taxon>Bacteria</taxon>
        <taxon>Pseudomonadati</taxon>
        <taxon>Pseudomonadota</taxon>
        <taxon>Gammaproteobacteria</taxon>
        <taxon>Cellvibrionales</taxon>
        <taxon>Cellvibrionaceae</taxon>
        <taxon>Simiduia</taxon>
    </lineage>
</organism>
<dbReference type="InterPro" id="IPR036890">
    <property type="entry name" value="HATPase_C_sf"/>
</dbReference>
<dbReference type="PRINTS" id="PR00344">
    <property type="entry name" value="BCTRLSENSOR"/>
</dbReference>
<dbReference type="InterPro" id="IPR003594">
    <property type="entry name" value="HATPase_dom"/>
</dbReference>
<dbReference type="eggNOG" id="COG0784">
    <property type="taxonomic scope" value="Bacteria"/>
</dbReference>
<feature type="transmembrane region" description="Helical" evidence="11">
    <location>
        <begin position="86"/>
        <end position="107"/>
    </location>
</feature>
<dbReference type="SMART" id="SM01079">
    <property type="entry name" value="CHASE"/>
    <property type="match status" value="1"/>
</dbReference>
<dbReference type="CDD" id="cd16922">
    <property type="entry name" value="HATPase_EvgS-ArcB-TorS-like"/>
    <property type="match status" value="1"/>
</dbReference>
<evidence type="ECO:0000256" key="2">
    <source>
        <dbReference type="ARBA" id="ARBA00004651"/>
    </source>
</evidence>
<dbReference type="CDD" id="cd17546">
    <property type="entry name" value="REC_hyHK_CKI1_RcsC-like"/>
    <property type="match status" value="1"/>
</dbReference>
<dbReference type="Gene3D" id="3.30.450.350">
    <property type="entry name" value="CHASE domain"/>
    <property type="match status" value="1"/>
</dbReference>
<dbReference type="STRING" id="1117647.M5M_09295"/>
<dbReference type="FunFam" id="3.30.565.10:FF:000010">
    <property type="entry name" value="Sensor histidine kinase RcsC"/>
    <property type="match status" value="1"/>
</dbReference>
<dbReference type="SMART" id="SM00388">
    <property type="entry name" value="HisKA"/>
    <property type="match status" value="1"/>
</dbReference>
<dbReference type="InterPro" id="IPR011006">
    <property type="entry name" value="CheY-like_superfamily"/>
</dbReference>
<keyword evidence="7 11" id="KW-1133">Transmembrane helix</keyword>
<accession>K4KIR6</accession>
<protein>
    <recommendedName>
        <fullName evidence="3">histidine kinase</fullName>
        <ecNumber evidence="3">2.7.13.3</ecNumber>
    </recommendedName>
</protein>
<keyword evidence="16" id="KW-1185">Reference proteome</keyword>
<evidence type="ECO:0000259" key="13">
    <source>
        <dbReference type="PROSITE" id="PS50110"/>
    </source>
</evidence>
<dbReference type="PANTHER" id="PTHR45339:SF1">
    <property type="entry name" value="HYBRID SIGNAL TRANSDUCTION HISTIDINE KINASE J"/>
    <property type="match status" value="1"/>
</dbReference>
<evidence type="ECO:0000259" key="14">
    <source>
        <dbReference type="PROSITE" id="PS50839"/>
    </source>
</evidence>
<evidence type="ECO:0000256" key="4">
    <source>
        <dbReference type="ARBA" id="ARBA00022475"/>
    </source>
</evidence>
<dbReference type="SUPFAM" id="SSF55874">
    <property type="entry name" value="ATPase domain of HSP90 chaperone/DNA topoisomerase II/histidine kinase"/>
    <property type="match status" value="1"/>
</dbReference>
<dbReference type="GO" id="GO:0000155">
    <property type="term" value="F:phosphorelay sensor kinase activity"/>
    <property type="evidence" value="ECO:0007669"/>
    <property type="project" value="InterPro"/>
</dbReference>
<evidence type="ECO:0000313" key="16">
    <source>
        <dbReference type="Proteomes" id="UP000000466"/>
    </source>
</evidence>
<feature type="transmembrane region" description="Helical" evidence="11">
    <location>
        <begin position="128"/>
        <end position="147"/>
    </location>
</feature>
<dbReference type="KEGG" id="saga:M5M_09295"/>
<dbReference type="InterPro" id="IPR003661">
    <property type="entry name" value="HisK_dim/P_dom"/>
</dbReference>
<dbReference type="PROSITE" id="PS50110">
    <property type="entry name" value="RESPONSE_REGULATORY"/>
    <property type="match status" value="1"/>
</dbReference>
<comment type="catalytic activity">
    <reaction evidence="1">
        <text>ATP + protein L-histidine = ADP + protein N-phospho-L-histidine.</text>
        <dbReference type="EC" id="2.7.13.3"/>
    </reaction>
</comment>
<dbReference type="SMART" id="SM00448">
    <property type="entry name" value="REC"/>
    <property type="match status" value="1"/>
</dbReference>
<keyword evidence="8" id="KW-0902">Two-component regulatory system</keyword>
<dbReference type="Pfam" id="PF02518">
    <property type="entry name" value="HATPase_c"/>
    <property type="match status" value="1"/>
</dbReference>
<evidence type="ECO:0000256" key="3">
    <source>
        <dbReference type="ARBA" id="ARBA00012438"/>
    </source>
</evidence>
<sequence length="906" mass="98594">MNRPPPLRILLQLLLPALAYYLAGKLGLLLAIPPGFASAVWPAAGVALTFALLRPGLITLLGIGFGSFAVNLGVISNVAQLNLISLITPAVIACGAILQAAAGAWLFRQLLGQARTFDAPQAIARFMLIVAPASCLIAATIGVSILYERGIITPDNALFTWSTWWVGDAIGALLITPLALEIFSRKASPFRARRWQILVPSCVLLLCVSLLFSFSKQSRHQQIEADIDADCAELFHALEQVFSGATQNLAAHQALFTSQSEFDWAAFERFSQTLSIHNHGLFGVAWNPRVTAEQRAQFERDTQAQGLDGFHIRQLNGRNELESADLRDTYYPVQYIFPLEANTRALGFDLASRPDRRAALDQAISTGRPAATRPLTLVQNNGEHEGLILYLPVYREQQLLGFVSGIFRTIDLFNQVTQQAQALRYGLQLRDITEADQPVLIIAAPQPPLGGFSARHFTLDFGGRTLEASIYPDQTYLLATKDWTSWSILTLGFLITALLQTLLLLLTGTNEQIGREVLRKTRSLKKAVKQAQAADQAKSDFLANMSHELRTPLNAVTLLINRCLKTDLDQSQSSLLTNARLAADTLMSLINHTLDYSKIGAGQLTLEHIDFSLQKILEKMTAIFSIQAETKQVAFELDVPHPLPPLFNGDPLRIEQILFNLCGNALKFTPQGQVTLSVNYVASTPAGPQVEIIVSDTGIGISHNKQAQLFNAFSQADSSTTRQYGGTGLGLAICKSLTDLMGGRIAIESQEGTGTRVSVTLPLKPAATATDYPVQVPLAEQPLADKHLLLVEDIAINRELATFLLEDFGAKVTGAENGRHALAQLALHPDIDLVLMDIQMPEMDGYQATAAIRQMPGHENLPIIAMTANAVNSDIDACLAAGMNDHVGKPIDEAALISTICKHLPQ</sequence>
<evidence type="ECO:0000256" key="11">
    <source>
        <dbReference type="SAM" id="Phobius"/>
    </source>
</evidence>
<evidence type="ECO:0000256" key="8">
    <source>
        <dbReference type="ARBA" id="ARBA00023012"/>
    </source>
</evidence>
<dbReference type="Gene3D" id="3.40.50.2300">
    <property type="match status" value="1"/>
</dbReference>
<evidence type="ECO:0000256" key="1">
    <source>
        <dbReference type="ARBA" id="ARBA00000085"/>
    </source>
</evidence>
<dbReference type="Gene3D" id="1.10.287.130">
    <property type="match status" value="1"/>
</dbReference>
<evidence type="ECO:0000256" key="9">
    <source>
        <dbReference type="ARBA" id="ARBA00023136"/>
    </source>
</evidence>
<dbReference type="InterPro" id="IPR042240">
    <property type="entry name" value="CHASE_sf"/>
</dbReference>
<dbReference type="PROSITE" id="PS50109">
    <property type="entry name" value="HIS_KIN"/>
    <property type="match status" value="1"/>
</dbReference>
<dbReference type="PROSITE" id="PS50839">
    <property type="entry name" value="CHASE"/>
    <property type="match status" value="1"/>
</dbReference>
<evidence type="ECO:0000256" key="5">
    <source>
        <dbReference type="ARBA" id="ARBA00022553"/>
    </source>
</evidence>
<evidence type="ECO:0000256" key="7">
    <source>
        <dbReference type="ARBA" id="ARBA00022989"/>
    </source>
</evidence>
<dbReference type="AlphaFoldDB" id="K4KIR6"/>
<dbReference type="InterPro" id="IPR036097">
    <property type="entry name" value="HisK_dim/P_sf"/>
</dbReference>
<dbReference type="Pfam" id="PF03924">
    <property type="entry name" value="CHASE"/>
    <property type="match status" value="1"/>
</dbReference>